<feature type="signal peptide" evidence="3">
    <location>
        <begin position="1"/>
        <end position="20"/>
    </location>
</feature>
<feature type="domain" description="Outer membrane protein beta-barrel" evidence="4">
    <location>
        <begin position="7"/>
        <end position="163"/>
    </location>
</feature>
<sequence>MFKKFIATAALSLAASASFAMPTGIYAGVTAGTTDVSDLDGNKGSFGAFAGYGFNEAIAVEVGYRQHGTWELYGSDVKVKQTDISVLGALPLAASLDLYGRLGYAHAKVEAEYYGYRDDESVDNTLVGIGLAYRFSANLSGRVEVQKPASDTTNVSLGLAWQF</sequence>
<dbReference type="Gene3D" id="2.40.160.20">
    <property type="match status" value="1"/>
</dbReference>
<dbReference type="RefSeq" id="WP_130187699.1">
    <property type="nucleotide sequence ID" value="NZ_CP035913.1"/>
</dbReference>
<dbReference type="Pfam" id="PF13505">
    <property type="entry name" value="OMP_b-brl"/>
    <property type="match status" value="1"/>
</dbReference>
<feature type="chain" id="PRO_5020307681" evidence="3">
    <location>
        <begin position="21"/>
        <end position="163"/>
    </location>
</feature>
<dbReference type="GO" id="GO:0009279">
    <property type="term" value="C:cell outer membrane"/>
    <property type="evidence" value="ECO:0007669"/>
    <property type="project" value="UniProtKB-SubCell"/>
</dbReference>
<evidence type="ECO:0000259" key="4">
    <source>
        <dbReference type="Pfam" id="PF13505"/>
    </source>
</evidence>
<organism evidence="5 6">
    <name type="scientific">Pseudoduganella lutea</name>
    <dbReference type="NCBI Taxonomy" id="321985"/>
    <lineage>
        <taxon>Bacteria</taxon>
        <taxon>Pseudomonadati</taxon>
        <taxon>Pseudomonadota</taxon>
        <taxon>Betaproteobacteria</taxon>
        <taxon>Burkholderiales</taxon>
        <taxon>Oxalobacteraceae</taxon>
        <taxon>Telluria group</taxon>
        <taxon>Pseudoduganella</taxon>
    </lineage>
</organism>
<comment type="subcellular location">
    <subcellularLocation>
        <location evidence="1">Cell outer membrane</location>
    </subcellularLocation>
</comment>
<accession>A0A4P6L125</accession>
<dbReference type="KEGG" id="plue:EWM63_17600"/>
<dbReference type="EMBL" id="CP035913">
    <property type="protein sequence ID" value="QBE64582.1"/>
    <property type="molecule type" value="Genomic_DNA"/>
</dbReference>
<keyword evidence="2 3" id="KW-0732">Signal</keyword>
<dbReference type="InterPro" id="IPR011250">
    <property type="entry name" value="OMP/PagP_B-barrel"/>
</dbReference>
<reference evidence="5 6" key="1">
    <citation type="submission" date="2019-02" db="EMBL/GenBank/DDBJ databases">
        <title>Draft Genome Sequences of Six Type Strains of the Genus Massilia.</title>
        <authorList>
            <person name="Miess H."/>
            <person name="Frediansyhah A."/>
            <person name="Gross H."/>
        </authorList>
    </citation>
    <scope>NUCLEOTIDE SEQUENCE [LARGE SCALE GENOMIC DNA]</scope>
    <source>
        <strain evidence="5 6">DSM 17473</strain>
    </source>
</reference>
<dbReference type="InterPro" id="IPR027385">
    <property type="entry name" value="Beta-barrel_OMP"/>
</dbReference>
<dbReference type="OrthoDB" id="5360144at2"/>
<dbReference type="AlphaFoldDB" id="A0A4P6L125"/>
<name>A0A4P6L125_9BURK</name>
<gene>
    <name evidence="5" type="ORF">EWM63_17600</name>
</gene>
<evidence type="ECO:0000313" key="6">
    <source>
        <dbReference type="Proteomes" id="UP000290637"/>
    </source>
</evidence>
<dbReference type="Proteomes" id="UP000290637">
    <property type="component" value="Chromosome"/>
</dbReference>
<evidence type="ECO:0000256" key="1">
    <source>
        <dbReference type="ARBA" id="ARBA00004442"/>
    </source>
</evidence>
<proteinExistence type="predicted"/>
<dbReference type="SUPFAM" id="SSF56925">
    <property type="entry name" value="OMPA-like"/>
    <property type="match status" value="1"/>
</dbReference>
<protein>
    <submittedName>
        <fullName evidence="5">Porin family protein</fullName>
    </submittedName>
</protein>
<keyword evidence="6" id="KW-1185">Reference proteome</keyword>
<evidence type="ECO:0000313" key="5">
    <source>
        <dbReference type="EMBL" id="QBE64582.1"/>
    </source>
</evidence>
<evidence type="ECO:0000256" key="2">
    <source>
        <dbReference type="ARBA" id="ARBA00022729"/>
    </source>
</evidence>
<evidence type="ECO:0000256" key="3">
    <source>
        <dbReference type="SAM" id="SignalP"/>
    </source>
</evidence>